<dbReference type="RefSeq" id="WP_153832198.1">
    <property type="nucleotide sequence ID" value="NZ_WJQS01000011.1"/>
</dbReference>
<evidence type="ECO:0000313" key="1">
    <source>
        <dbReference type="EMBL" id="MRI86317.1"/>
    </source>
</evidence>
<reference evidence="2 4" key="1">
    <citation type="submission" date="2019-11" db="EMBL/GenBank/DDBJ databases">
        <title>Characterisation of Fundicoccus ignavus gen. nov. sp. nov., a novel genus of the family Aerococcaceae from bulk tank milk.</title>
        <authorList>
            <person name="Siebert A."/>
            <person name="Huptas C."/>
            <person name="Wenning M."/>
            <person name="Scherer S."/>
            <person name="Doll E.V."/>
        </authorList>
    </citation>
    <scope>NUCLEOTIDE SEQUENCE [LARGE SCALE GENOMIC DNA]</scope>
    <source>
        <strain evidence="2 4">DSM 109652</strain>
    </source>
</reference>
<accession>A0A6I2GEN4</accession>
<sequence length="175" mass="20353">MAESYYTLFNEFLKICKQLNSINITPTLMGSLGLQYLTDENWIPSDIDIHVEGDPRGWEAPDEDRIYNWDAILTLMLNLGYELVDIHEHEFHNKGISVEYGAVNTLPEFAKVELNDLSLIEESGVKFYLPTLRQYLNIYQASSKDSYRNDNNNFKDFRKIEYLIKQLKIDGESVS</sequence>
<dbReference type="Proteomes" id="UP000440066">
    <property type="component" value="Unassembled WGS sequence"/>
</dbReference>
<dbReference type="Proteomes" id="UP000430975">
    <property type="component" value="Unassembled WGS sequence"/>
</dbReference>
<keyword evidence="3" id="KW-1185">Reference proteome</keyword>
<keyword evidence="1" id="KW-0413">Isomerase</keyword>
<gene>
    <name evidence="2" type="ORF">GF867_06030</name>
    <name evidence="1" type="ORF">GIY09_10720</name>
</gene>
<protein>
    <submittedName>
        <fullName evidence="1">Phosphoribosylanthranilate isomerase</fullName>
    </submittedName>
</protein>
<dbReference type="GO" id="GO:0016853">
    <property type="term" value="F:isomerase activity"/>
    <property type="evidence" value="ECO:0007669"/>
    <property type="project" value="UniProtKB-KW"/>
</dbReference>
<evidence type="ECO:0000313" key="4">
    <source>
        <dbReference type="Proteomes" id="UP000440066"/>
    </source>
</evidence>
<organism evidence="1 3">
    <name type="scientific">Fundicoccus ignavus</name>
    <dbReference type="NCBI Taxonomy" id="2664442"/>
    <lineage>
        <taxon>Bacteria</taxon>
        <taxon>Bacillati</taxon>
        <taxon>Bacillota</taxon>
        <taxon>Bacilli</taxon>
        <taxon>Lactobacillales</taxon>
        <taxon>Aerococcaceae</taxon>
        <taxon>Fundicoccus</taxon>
    </lineage>
</organism>
<comment type="caution">
    <text evidence="1">The sequence shown here is derived from an EMBL/GenBank/DDBJ whole genome shotgun (WGS) entry which is preliminary data.</text>
</comment>
<proteinExistence type="predicted"/>
<evidence type="ECO:0000313" key="3">
    <source>
        <dbReference type="Proteomes" id="UP000430975"/>
    </source>
</evidence>
<name>A0A6I2GEN4_9LACT</name>
<dbReference type="EMBL" id="WJQT01000006">
    <property type="protein sequence ID" value="MRJ47117.1"/>
    <property type="molecule type" value="Genomic_DNA"/>
</dbReference>
<reference evidence="1 3" key="2">
    <citation type="submission" date="2019-11" db="EMBL/GenBank/DDBJ databases">
        <title>Characterisation of Fundicoccus ignavus gen. nov. sp. nov., a novel genus of the family Aerococcaceae isolated from bulk tank milk.</title>
        <authorList>
            <person name="Siebert A."/>
            <person name="Huptas C."/>
            <person name="Wenning M."/>
            <person name="Scherer S."/>
            <person name="Doll E.V."/>
        </authorList>
    </citation>
    <scope>NUCLEOTIDE SEQUENCE [LARGE SCALE GENOMIC DNA]</scope>
    <source>
        <strain evidence="1 3">WS4759</strain>
    </source>
</reference>
<dbReference type="AlphaFoldDB" id="A0A6I2GEN4"/>
<dbReference type="EMBL" id="WJQS01000011">
    <property type="protein sequence ID" value="MRI86317.1"/>
    <property type="molecule type" value="Genomic_DNA"/>
</dbReference>
<evidence type="ECO:0000313" key="2">
    <source>
        <dbReference type="EMBL" id="MRJ47117.1"/>
    </source>
</evidence>